<accession>A0A1I1J5T6</accession>
<keyword evidence="2" id="KW-1185">Reference proteome</keyword>
<gene>
    <name evidence="1" type="ORF">SAMN05661030_0916</name>
</gene>
<proteinExistence type="predicted"/>
<evidence type="ECO:0000313" key="2">
    <source>
        <dbReference type="Proteomes" id="UP000199022"/>
    </source>
</evidence>
<sequence>MVPRPVDMAIDRLRVDAVRGAVRTDYGLNDTRVIHTPWSTCRPAVTTTVLAVAARAAAA</sequence>
<name>A0A1I1J5T6_9ACTN</name>
<reference evidence="2" key="1">
    <citation type="submission" date="2016-10" db="EMBL/GenBank/DDBJ databases">
        <authorList>
            <person name="Varghese N."/>
            <person name="Submissions S."/>
        </authorList>
    </citation>
    <scope>NUCLEOTIDE SEQUENCE [LARGE SCALE GENOMIC DNA]</scope>
    <source>
        <strain evidence="2">DSM 45962</strain>
    </source>
</reference>
<dbReference type="EMBL" id="FOMD01000001">
    <property type="protein sequence ID" value="SFC41968.1"/>
    <property type="molecule type" value="Genomic_DNA"/>
</dbReference>
<dbReference type="AlphaFoldDB" id="A0A1I1J5T6"/>
<dbReference type="Proteomes" id="UP000199022">
    <property type="component" value="Unassembled WGS sequence"/>
</dbReference>
<dbReference type="STRING" id="1225127.SAMN05661030_0916"/>
<protein>
    <submittedName>
        <fullName evidence="1">Uncharacterized protein</fullName>
    </submittedName>
</protein>
<organism evidence="1 2">
    <name type="scientific">Klenkia taihuensis</name>
    <dbReference type="NCBI Taxonomy" id="1225127"/>
    <lineage>
        <taxon>Bacteria</taxon>
        <taxon>Bacillati</taxon>
        <taxon>Actinomycetota</taxon>
        <taxon>Actinomycetes</taxon>
        <taxon>Geodermatophilales</taxon>
        <taxon>Geodermatophilaceae</taxon>
        <taxon>Klenkia</taxon>
    </lineage>
</organism>
<evidence type="ECO:0000313" key="1">
    <source>
        <dbReference type="EMBL" id="SFC41968.1"/>
    </source>
</evidence>